<gene>
    <name evidence="8" type="ORF">EOW66_19580</name>
</gene>
<reference evidence="9" key="2">
    <citation type="submission" date="2019-01" db="EMBL/GenBank/DDBJ databases">
        <title>Sinorhodobacter populi sp. nov. isolated from the symptomatic bark tissue of Populus euramericana canker.</title>
        <authorList>
            <person name="Li Y."/>
        </authorList>
    </citation>
    <scope>NUCLEOTIDE SEQUENCE [LARGE SCALE GENOMIC DNA]</scope>
    <source>
        <strain evidence="9">CGMCC 1.12963</strain>
    </source>
</reference>
<keyword evidence="3" id="KW-1003">Cell membrane</keyword>
<protein>
    <submittedName>
        <fullName evidence="8">Putative sulfate exporter family transporter</fullName>
    </submittedName>
</protein>
<evidence type="ECO:0000256" key="6">
    <source>
        <dbReference type="ARBA" id="ARBA00023136"/>
    </source>
</evidence>
<keyword evidence="6 7" id="KW-0472">Membrane</keyword>
<evidence type="ECO:0000256" key="1">
    <source>
        <dbReference type="ARBA" id="ARBA00004651"/>
    </source>
</evidence>
<evidence type="ECO:0000313" key="9">
    <source>
        <dbReference type="Proteomes" id="UP000288071"/>
    </source>
</evidence>
<sequence>MTQKRGASVGLDRVRPLMPGLIAAMTVGLAARFLSEHYGAPVMLMALLLGMALAFLSDAGSRTAPGIEFTAKTVLRFGVGLLGLGITAQQIAGAGLGVLALTFSGVALTLALGILGARLLGKSVPFGILTGGAVAICGASAALAIASVLPKDNKDLERDTVFTVIAVTALSTLAMILYPIVGSTLGLSDYKMGVFFGATIHDVAQVVGAGYSVSDLAGSTATFVKLLRVALLVPLVVVLSVVFARSGHADGVPAPRLPIPFFVLGFAALVLIGSTDVLPPELVAALLDLSRWCLVTAIAALGMKTSLRKLGDVGPRSIILVCALTLTLAAFALAGIQLLLP</sequence>
<dbReference type="InterPro" id="IPR018383">
    <property type="entry name" value="UPF0324_pro"/>
</dbReference>
<feature type="transmembrane region" description="Helical" evidence="7">
    <location>
        <begin position="73"/>
        <end position="92"/>
    </location>
</feature>
<feature type="transmembrane region" description="Helical" evidence="7">
    <location>
        <begin position="319"/>
        <end position="340"/>
    </location>
</feature>
<feature type="transmembrane region" description="Helical" evidence="7">
    <location>
        <begin position="126"/>
        <end position="149"/>
    </location>
</feature>
<evidence type="ECO:0000256" key="4">
    <source>
        <dbReference type="ARBA" id="ARBA00022692"/>
    </source>
</evidence>
<comment type="subcellular location">
    <subcellularLocation>
        <location evidence="1">Cell membrane</location>
        <topology evidence="1">Multi-pass membrane protein</topology>
    </subcellularLocation>
</comment>
<proteinExistence type="inferred from homology"/>
<dbReference type="GO" id="GO:0005886">
    <property type="term" value="C:plasma membrane"/>
    <property type="evidence" value="ECO:0007669"/>
    <property type="project" value="UniProtKB-SubCell"/>
</dbReference>
<name>A0A443LE10_9RHOB</name>
<keyword evidence="4 7" id="KW-0812">Transmembrane</keyword>
<dbReference type="Pfam" id="PF03601">
    <property type="entry name" value="Cons_hypoth698"/>
    <property type="match status" value="1"/>
</dbReference>
<organism evidence="8 9">
    <name type="scientific">Paenirhodobacter huangdaonensis</name>
    <dbReference type="NCBI Taxonomy" id="2501515"/>
    <lineage>
        <taxon>Bacteria</taxon>
        <taxon>Pseudomonadati</taxon>
        <taxon>Pseudomonadota</taxon>
        <taxon>Alphaproteobacteria</taxon>
        <taxon>Rhodobacterales</taxon>
        <taxon>Rhodobacter group</taxon>
        <taxon>Paenirhodobacter</taxon>
    </lineage>
</organism>
<keyword evidence="9" id="KW-1185">Reference proteome</keyword>
<dbReference type="PANTHER" id="PTHR30106:SF2">
    <property type="entry name" value="UPF0324 INNER MEMBRANE PROTEIN YEIH"/>
    <property type="match status" value="1"/>
</dbReference>
<dbReference type="AlphaFoldDB" id="A0A443LE10"/>
<dbReference type="PANTHER" id="PTHR30106">
    <property type="entry name" value="INNER MEMBRANE PROTEIN YEIH-RELATED"/>
    <property type="match status" value="1"/>
</dbReference>
<comment type="similarity">
    <text evidence="2">Belongs to the UPF0324 family.</text>
</comment>
<comment type="caution">
    <text evidence="8">The sequence shown here is derived from an EMBL/GenBank/DDBJ whole genome shotgun (WGS) entry which is preliminary data.</text>
</comment>
<dbReference type="EMBL" id="SAVA01000020">
    <property type="protein sequence ID" value="RWR47389.1"/>
    <property type="molecule type" value="Genomic_DNA"/>
</dbReference>
<feature type="transmembrane region" description="Helical" evidence="7">
    <location>
        <begin position="98"/>
        <end position="119"/>
    </location>
</feature>
<evidence type="ECO:0000256" key="3">
    <source>
        <dbReference type="ARBA" id="ARBA00022475"/>
    </source>
</evidence>
<dbReference type="RefSeq" id="WP_128157977.1">
    <property type="nucleotide sequence ID" value="NZ_JBHSOM010000001.1"/>
</dbReference>
<evidence type="ECO:0000256" key="7">
    <source>
        <dbReference type="SAM" id="Phobius"/>
    </source>
</evidence>
<evidence type="ECO:0000256" key="5">
    <source>
        <dbReference type="ARBA" id="ARBA00022989"/>
    </source>
</evidence>
<accession>A0A443LE10</accession>
<feature type="transmembrane region" description="Helical" evidence="7">
    <location>
        <begin position="40"/>
        <end position="61"/>
    </location>
</feature>
<evidence type="ECO:0000313" key="8">
    <source>
        <dbReference type="EMBL" id="RWR47389.1"/>
    </source>
</evidence>
<feature type="transmembrane region" description="Helical" evidence="7">
    <location>
        <begin position="161"/>
        <end position="181"/>
    </location>
</feature>
<feature type="transmembrane region" description="Helical" evidence="7">
    <location>
        <begin position="257"/>
        <end position="277"/>
    </location>
</feature>
<keyword evidence="5 7" id="KW-1133">Transmembrane helix</keyword>
<evidence type="ECO:0000256" key="2">
    <source>
        <dbReference type="ARBA" id="ARBA00007977"/>
    </source>
</evidence>
<dbReference type="Proteomes" id="UP000288071">
    <property type="component" value="Unassembled WGS sequence"/>
</dbReference>
<feature type="transmembrane region" description="Helical" evidence="7">
    <location>
        <begin position="226"/>
        <end position="245"/>
    </location>
</feature>
<reference evidence="8 9" key="1">
    <citation type="submission" date="2019-01" db="EMBL/GenBank/DDBJ databases">
        <title>Sinorhodobacter populi sp. nov. isolated from the symptomatic bark tissue of Populus euramericana canker.</title>
        <authorList>
            <person name="Xu G."/>
        </authorList>
    </citation>
    <scope>NUCLEOTIDE SEQUENCE [LARGE SCALE GENOMIC DNA]</scope>
    <source>
        <strain evidence="8 9">CGMCC 1.12963</strain>
    </source>
</reference>